<evidence type="ECO:0000313" key="1">
    <source>
        <dbReference type="EMBL" id="PPQ95797.1"/>
    </source>
</evidence>
<dbReference type="STRING" id="93625.A0A409XYE6"/>
<evidence type="ECO:0000313" key="2">
    <source>
        <dbReference type="Proteomes" id="UP000283269"/>
    </source>
</evidence>
<dbReference type="Proteomes" id="UP000283269">
    <property type="component" value="Unassembled WGS sequence"/>
</dbReference>
<comment type="caution">
    <text evidence="1">The sequence shown here is derived from an EMBL/GenBank/DDBJ whole genome shotgun (WGS) entry which is preliminary data.</text>
</comment>
<evidence type="ECO:0008006" key="3">
    <source>
        <dbReference type="Google" id="ProtNLM"/>
    </source>
</evidence>
<reference evidence="1 2" key="1">
    <citation type="journal article" date="2018" name="Evol. Lett.">
        <title>Horizontal gene cluster transfer increased hallucinogenic mushroom diversity.</title>
        <authorList>
            <person name="Reynolds H.T."/>
            <person name="Vijayakumar V."/>
            <person name="Gluck-Thaler E."/>
            <person name="Korotkin H.B."/>
            <person name="Matheny P.B."/>
            <person name="Slot J.C."/>
        </authorList>
    </citation>
    <scope>NUCLEOTIDE SEQUENCE [LARGE SCALE GENOMIC DNA]</scope>
    <source>
        <strain evidence="1 2">2631</strain>
    </source>
</reference>
<sequence>MVDQQMIDAPKTRELSLCKPTPFNGEWFKSKKFLQECILYMGINKDVYDTESKRIAFILSFMQEGNAVGILTYRLTGNFQKAFKPEEEDIDALDKLKMLRQKNLTAEQLVTKFKLLVGEAGMSNNSDTANKLLIEMFKAALNLALVQKIIMSEKKPTKIEEWYDKAMIFDRSYRLAMAIKGPSQSNAQFIPRAAPRKDPFAMDVDVMTTEERTSLMKKGACSDANNQDILP</sequence>
<dbReference type="AlphaFoldDB" id="A0A409XYE6"/>
<accession>A0A409XYE6</accession>
<protein>
    <recommendedName>
        <fullName evidence="3">Ty3 transposon capsid-like protein domain-containing protein</fullName>
    </recommendedName>
</protein>
<proteinExistence type="predicted"/>
<dbReference type="InParanoid" id="A0A409XYE6"/>
<dbReference type="OrthoDB" id="2692126at2759"/>
<name>A0A409XYE6_PSICY</name>
<gene>
    <name evidence="1" type="ORF">CVT25_000714</name>
</gene>
<dbReference type="EMBL" id="NHYD01000019">
    <property type="protein sequence ID" value="PPQ95797.1"/>
    <property type="molecule type" value="Genomic_DNA"/>
</dbReference>
<keyword evidence="2" id="KW-1185">Reference proteome</keyword>
<organism evidence="1 2">
    <name type="scientific">Psilocybe cyanescens</name>
    <dbReference type="NCBI Taxonomy" id="93625"/>
    <lineage>
        <taxon>Eukaryota</taxon>
        <taxon>Fungi</taxon>
        <taxon>Dikarya</taxon>
        <taxon>Basidiomycota</taxon>
        <taxon>Agaricomycotina</taxon>
        <taxon>Agaricomycetes</taxon>
        <taxon>Agaricomycetidae</taxon>
        <taxon>Agaricales</taxon>
        <taxon>Agaricineae</taxon>
        <taxon>Strophariaceae</taxon>
        <taxon>Psilocybe</taxon>
    </lineage>
</organism>